<dbReference type="AlphaFoldDB" id="A0AAW5BUX4"/>
<protein>
    <submittedName>
        <fullName evidence="2">Uncharacterized protein</fullName>
    </submittedName>
</protein>
<keyword evidence="1" id="KW-0812">Transmembrane</keyword>
<accession>A0AAW5BUX4</accession>
<organism evidence="2 5">
    <name type="scientific">Enterocloster aldenensis</name>
    <dbReference type="NCBI Taxonomy" id="358742"/>
    <lineage>
        <taxon>Bacteria</taxon>
        <taxon>Bacillati</taxon>
        <taxon>Bacillota</taxon>
        <taxon>Clostridia</taxon>
        <taxon>Lachnospirales</taxon>
        <taxon>Lachnospiraceae</taxon>
        <taxon>Enterocloster</taxon>
    </lineage>
</organism>
<keyword evidence="1" id="KW-1133">Transmembrane helix</keyword>
<evidence type="ECO:0000313" key="5">
    <source>
        <dbReference type="Proteomes" id="UP001299608"/>
    </source>
</evidence>
<dbReference type="Proteomes" id="UP000669239">
    <property type="component" value="Unassembled WGS sequence"/>
</dbReference>
<dbReference type="Proteomes" id="UP001299608">
    <property type="component" value="Unassembled WGS sequence"/>
</dbReference>
<evidence type="ECO:0000313" key="2">
    <source>
        <dbReference type="EMBL" id="MCG4744016.1"/>
    </source>
</evidence>
<sequence length="65" mass="7496">MIQVMPSREEPTYEELRQKCAWLKGSLRESRRAFKERGKWNAALLVTSVISTVLLALTWGGYIII</sequence>
<feature type="transmembrane region" description="Helical" evidence="1">
    <location>
        <begin position="40"/>
        <end position="64"/>
    </location>
</feature>
<evidence type="ECO:0000256" key="1">
    <source>
        <dbReference type="SAM" id="Phobius"/>
    </source>
</evidence>
<dbReference type="EMBL" id="JAAITT010000007">
    <property type="protein sequence ID" value="NSJ48330.1"/>
    <property type="molecule type" value="Genomic_DNA"/>
</dbReference>
<proteinExistence type="predicted"/>
<dbReference type="EMBL" id="JAKNGE010000001">
    <property type="protein sequence ID" value="MCG4744016.1"/>
    <property type="molecule type" value="Genomic_DNA"/>
</dbReference>
<reference evidence="3 4" key="1">
    <citation type="journal article" date="2020" name="Cell Host Microbe">
        <title>Functional and Genomic Variation between Human-Derived Isolates of Lachnospiraceae Reveals Inter- and Intra-Species Diversity.</title>
        <authorList>
            <person name="Sorbara M.T."/>
            <person name="Littmann E.R."/>
            <person name="Fontana E."/>
            <person name="Moody T.U."/>
            <person name="Kohout C.E."/>
            <person name="Gjonbalaj M."/>
            <person name="Eaton V."/>
            <person name="Seok R."/>
            <person name="Leiner I.M."/>
            <person name="Pamer E.G."/>
        </authorList>
    </citation>
    <scope>NUCLEOTIDE SEQUENCE [LARGE SCALE GENOMIC DNA]</scope>
    <source>
        <strain evidence="3 4">MSK.1.17</strain>
    </source>
</reference>
<reference evidence="2" key="3">
    <citation type="submission" date="2022-01" db="EMBL/GenBank/DDBJ databases">
        <title>Collection of gut derived symbiotic bacterial strains cultured from healthy donors.</title>
        <authorList>
            <person name="Lin H."/>
            <person name="Kohout C."/>
            <person name="Waligurski E."/>
            <person name="Pamer E.G."/>
        </authorList>
    </citation>
    <scope>NUCLEOTIDE SEQUENCE</scope>
    <source>
        <strain evidence="2">DFI.6.55</strain>
    </source>
</reference>
<gene>
    <name evidence="3" type="ORF">G5B36_06415</name>
    <name evidence="2" type="ORF">L0N08_01155</name>
</gene>
<keyword evidence="4" id="KW-1185">Reference proteome</keyword>
<keyword evidence="1" id="KW-0472">Membrane</keyword>
<name>A0AAW5BUX4_9FIRM</name>
<dbReference type="GeneID" id="97204255"/>
<comment type="caution">
    <text evidence="2">The sequence shown here is derived from an EMBL/GenBank/DDBJ whole genome shotgun (WGS) entry which is preliminary data.</text>
</comment>
<evidence type="ECO:0000313" key="4">
    <source>
        <dbReference type="Proteomes" id="UP000669239"/>
    </source>
</evidence>
<reference evidence="3" key="2">
    <citation type="submission" date="2020-02" db="EMBL/GenBank/DDBJ databases">
        <authorList>
            <person name="Littmann E."/>
            <person name="Sorbara M."/>
        </authorList>
    </citation>
    <scope>NUCLEOTIDE SEQUENCE</scope>
    <source>
        <strain evidence="3">MSK.1.17</strain>
    </source>
</reference>
<evidence type="ECO:0000313" key="3">
    <source>
        <dbReference type="EMBL" id="NSJ48330.1"/>
    </source>
</evidence>
<dbReference type="RefSeq" id="WP_118710642.1">
    <property type="nucleotide sequence ID" value="NZ_BAABZL010000001.1"/>
</dbReference>